<evidence type="ECO:0000256" key="1">
    <source>
        <dbReference type="ARBA" id="ARBA00006484"/>
    </source>
</evidence>
<keyword evidence="2" id="KW-0560">Oxidoreductase</keyword>
<evidence type="ECO:0000313" key="5">
    <source>
        <dbReference type="Proteomes" id="UP001500305"/>
    </source>
</evidence>
<gene>
    <name evidence="4" type="ORF">GCM10010430_50040</name>
</gene>
<feature type="region of interest" description="Disordered" evidence="3">
    <location>
        <begin position="1"/>
        <end position="22"/>
    </location>
</feature>
<dbReference type="SUPFAM" id="SSF51735">
    <property type="entry name" value="NAD(P)-binding Rossmann-fold domains"/>
    <property type="match status" value="1"/>
</dbReference>
<dbReference type="PRINTS" id="PR00081">
    <property type="entry name" value="GDHRDH"/>
</dbReference>
<comment type="caution">
    <text evidence="4">The sequence shown here is derived from an EMBL/GenBank/DDBJ whole genome shotgun (WGS) entry which is preliminary data.</text>
</comment>
<dbReference type="Proteomes" id="UP001500305">
    <property type="component" value="Unassembled WGS sequence"/>
</dbReference>
<dbReference type="PANTHER" id="PTHR24321:SF8">
    <property type="entry name" value="ESTRADIOL 17-BETA-DEHYDROGENASE 8-RELATED"/>
    <property type="match status" value="1"/>
</dbReference>
<accession>A0ABN3EJ75</accession>
<keyword evidence="5" id="KW-1185">Reference proteome</keyword>
<reference evidence="4 5" key="1">
    <citation type="journal article" date="2019" name="Int. J. Syst. Evol. Microbiol.">
        <title>The Global Catalogue of Microorganisms (GCM) 10K type strain sequencing project: providing services to taxonomists for standard genome sequencing and annotation.</title>
        <authorList>
            <consortium name="The Broad Institute Genomics Platform"/>
            <consortium name="The Broad Institute Genome Sequencing Center for Infectious Disease"/>
            <person name="Wu L."/>
            <person name="Ma J."/>
        </authorList>
    </citation>
    <scope>NUCLEOTIDE SEQUENCE [LARGE SCALE GENOMIC DNA]</scope>
    <source>
        <strain evidence="4 5">JCM 7356</strain>
    </source>
</reference>
<comment type="similarity">
    <text evidence="1">Belongs to the short-chain dehydrogenases/reductases (SDR) family.</text>
</comment>
<dbReference type="InterPro" id="IPR002347">
    <property type="entry name" value="SDR_fam"/>
</dbReference>
<evidence type="ECO:0000256" key="3">
    <source>
        <dbReference type="SAM" id="MobiDB-lite"/>
    </source>
</evidence>
<dbReference type="CDD" id="cd05233">
    <property type="entry name" value="SDR_c"/>
    <property type="match status" value="1"/>
</dbReference>
<organism evidence="4 5">
    <name type="scientific">Kitasatospora cystarginea</name>
    <dbReference type="NCBI Taxonomy" id="58350"/>
    <lineage>
        <taxon>Bacteria</taxon>
        <taxon>Bacillati</taxon>
        <taxon>Actinomycetota</taxon>
        <taxon>Actinomycetes</taxon>
        <taxon>Kitasatosporales</taxon>
        <taxon>Streptomycetaceae</taxon>
        <taxon>Kitasatospora</taxon>
    </lineage>
</organism>
<dbReference type="Pfam" id="PF00106">
    <property type="entry name" value="adh_short"/>
    <property type="match status" value="1"/>
</dbReference>
<dbReference type="PRINTS" id="PR00080">
    <property type="entry name" value="SDRFAMILY"/>
</dbReference>
<proteinExistence type="inferred from homology"/>
<protein>
    <recommendedName>
        <fullName evidence="6">Short-chain dehydrogenase</fullName>
    </recommendedName>
</protein>
<evidence type="ECO:0008006" key="6">
    <source>
        <dbReference type="Google" id="ProtNLM"/>
    </source>
</evidence>
<evidence type="ECO:0000256" key="2">
    <source>
        <dbReference type="ARBA" id="ARBA00023002"/>
    </source>
</evidence>
<dbReference type="InterPro" id="IPR036291">
    <property type="entry name" value="NAD(P)-bd_dom_sf"/>
</dbReference>
<sequence>MVDTADDSPNPADGQEGDTDFDSQEIRLAVVLVGDVTNGRDAARLVRETVERFGTLDVAVNNAGVLGAFGPAADVDEDEWRRVIEVDLTGTWLAMKYQIGHMRTHGGGAIVNIASNLGSDIRAGGMV</sequence>
<dbReference type="Gene3D" id="3.40.50.720">
    <property type="entry name" value="NAD(P)-binding Rossmann-like Domain"/>
    <property type="match status" value="1"/>
</dbReference>
<name>A0ABN3EJ75_9ACTN</name>
<evidence type="ECO:0000313" key="4">
    <source>
        <dbReference type="EMBL" id="GAA2259979.1"/>
    </source>
</evidence>
<dbReference type="EMBL" id="BAAATR010000025">
    <property type="protein sequence ID" value="GAA2259979.1"/>
    <property type="molecule type" value="Genomic_DNA"/>
</dbReference>
<dbReference type="PANTHER" id="PTHR24321">
    <property type="entry name" value="DEHYDROGENASES, SHORT CHAIN"/>
    <property type="match status" value="1"/>
</dbReference>